<evidence type="ECO:0000256" key="12">
    <source>
        <dbReference type="SAM" id="MobiDB-lite"/>
    </source>
</evidence>
<dbReference type="GO" id="GO:0008270">
    <property type="term" value="F:zinc ion binding"/>
    <property type="evidence" value="ECO:0007669"/>
    <property type="project" value="UniProtKB-KW"/>
</dbReference>
<keyword evidence="8 11" id="KW-0233">DNA recombination</keyword>
<keyword evidence="5" id="KW-0863">Zinc-finger</keyword>
<dbReference type="GO" id="GO:0008821">
    <property type="term" value="F:crossover junction DNA endonuclease activity"/>
    <property type="evidence" value="ECO:0007669"/>
    <property type="project" value="TreeGrafter"/>
</dbReference>
<evidence type="ECO:0000256" key="6">
    <source>
        <dbReference type="ARBA" id="ARBA00022801"/>
    </source>
</evidence>
<dbReference type="InterPro" id="IPR027520">
    <property type="entry name" value="Slx1"/>
</dbReference>
<evidence type="ECO:0000256" key="1">
    <source>
        <dbReference type="ARBA" id="ARBA00022722"/>
    </source>
</evidence>
<reference evidence="15" key="2">
    <citation type="submission" date="2016-06" db="UniProtKB">
        <authorList>
            <consortium name="WormBaseParasite"/>
        </authorList>
    </citation>
    <scope>IDENTIFICATION</scope>
</reference>
<keyword evidence="4 11" id="KW-0227">DNA damage</keyword>
<comment type="function">
    <text evidence="11">Catalytic subunit of a heterodimeric structure-specific endonuclease that resolves DNA secondary structures generated during DNA repair and recombination. Has endonuclease activity towards branched DNA substrates, introducing single-strand cuts in duplex DNA close to junctions with ss-DNA.</text>
</comment>
<dbReference type="InterPro" id="IPR050381">
    <property type="entry name" value="SLX1_endonuclease"/>
</dbReference>
<feature type="compositionally biased region" description="Acidic residues" evidence="12">
    <location>
        <begin position="801"/>
        <end position="811"/>
    </location>
</feature>
<feature type="domain" description="GIY-YIG" evidence="13">
    <location>
        <begin position="1909"/>
        <end position="1988"/>
    </location>
</feature>
<proteinExistence type="inferred from homology"/>
<dbReference type="SMART" id="SM00465">
    <property type="entry name" value="GIYc"/>
    <property type="match status" value="2"/>
</dbReference>
<dbReference type="Pfam" id="PF01541">
    <property type="entry name" value="GIY-YIG"/>
    <property type="match status" value="2"/>
</dbReference>
<evidence type="ECO:0000259" key="13">
    <source>
        <dbReference type="PROSITE" id="PS50164"/>
    </source>
</evidence>
<feature type="compositionally biased region" description="Acidic residues" evidence="12">
    <location>
        <begin position="1322"/>
        <end position="1339"/>
    </location>
</feature>
<dbReference type="GO" id="GO:0000724">
    <property type="term" value="P:double-strand break repair via homologous recombination"/>
    <property type="evidence" value="ECO:0007669"/>
    <property type="project" value="TreeGrafter"/>
</dbReference>
<evidence type="ECO:0000256" key="5">
    <source>
        <dbReference type="ARBA" id="ARBA00022771"/>
    </source>
</evidence>
<keyword evidence="7" id="KW-0862">Zinc</keyword>
<dbReference type="InterPro" id="IPR048749">
    <property type="entry name" value="SLX1_C"/>
</dbReference>
<dbReference type="Pfam" id="PF21202">
    <property type="entry name" value="SLX1_C"/>
    <property type="match status" value="1"/>
</dbReference>
<dbReference type="PANTHER" id="PTHR20208:SF10">
    <property type="entry name" value="STRUCTURE-SPECIFIC ENDONUCLEASE SUBUNIT SLX1"/>
    <property type="match status" value="1"/>
</dbReference>
<name>A0A183BNI7_GLOPA</name>
<dbReference type="Proteomes" id="UP000050741">
    <property type="component" value="Unassembled WGS sequence"/>
</dbReference>
<keyword evidence="6 11" id="KW-0378">Hydrolase</keyword>
<dbReference type="Pfam" id="PF23354">
    <property type="entry name" value="TPR_NUP160_120_M"/>
    <property type="match status" value="1"/>
</dbReference>
<comment type="subcellular location">
    <subcellularLocation>
        <location evidence="11">Nucleus</location>
    </subcellularLocation>
</comment>
<evidence type="ECO:0000256" key="2">
    <source>
        <dbReference type="ARBA" id="ARBA00022723"/>
    </source>
</evidence>
<dbReference type="InterPro" id="IPR035901">
    <property type="entry name" value="GIY-YIG_endonuc_sf"/>
</dbReference>
<dbReference type="InterPro" id="IPR000305">
    <property type="entry name" value="GIY-YIG_endonuc"/>
</dbReference>
<feature type="region of interest" description="Disordered" evidence="12">
    <location>
        <begin position="786"/>
        <end position="829"/>
    </location>
</feature>
<dbReference type="FunFam" id="3.40.1440.10:FF:000008">
    <property type="entry name" value="Structure-specific endonuclease subunit SLX1 homolog"/>
    <property type="match status" value="2"/>
</dbReference>
<sequence>MNLFCGTELAFGNTYFGPTRQARFITISTDAPVRSLTTAEVQPSAGSFSSTEGGLQNRFILWRADGANLFLNEFSVDRDLVDASLCINFSQSLLVPGTQLFIVRRKLLLLVVPTQSGIHRFYVHLARHQDDSLGNLALISRLHEDGELCAQHEFHAWRALSGSAAVATKAALGTDAIGVTVAAVCMADRQLLRVTFPTLSPIMSSNHNGTDINTEEALLQGTSVLNRMFSSLKKQPAGAAEARDVAVVVDDKGDLVVYSAFRDAKIRAFGCSGGSTGHAAASSAPTMCIELASLVVAHPAEPQPLDVQLKGCPVEGQRAHLLLVQVLLVDRSQFVVLKQIIYIIDFACTTLSAGSKKYCLWAAVNEASGDSSEQEQDGQPYTLKKCEFELYDNDDHGSGHHQLSPMLWESVRPATVGGTAVDSLLFKYPDLEAMRNRIFDGNSYAFDVVVRAVQVVCKQSKRPHLGHDNWIGLSRYLDEYLSSGQFKQFYLDADSNVEQEEADGDMNNSSSPLMLDYSMLHDNGAERAVYEKFWTNLLKSCNQLQEEQLKAIAIWTAPVPGLIGVIQMCRFTVYSQPDAQMRVISDPNNSVVRDLLNLVKPNLKSHIKDCTKTLDIVSKHTDELCELINAFVENCSPKQNAKLYNCNSRLLNSSFTINLAAMALRSRLLVRLRFACIIKELMNTVPQLLSITVSNRTQPNVDMVITERRARIAQMITYYSTMWIALSVRLISRDQAPKLINVAQAFLKYGGPSMVKRFCGEFVEQDETAAAVHGLEQDTNVRTVIDDDEEDDDSFVRGSDDELPDDDDVSLDEQPSGCPPPSRWDDNTPGVTLRKRLAHTPLVGCGAMMTRFARSMEELVEGIIYALWPETSLTLPRFLAERKFFDALTSYCSMSSRPVLPPELSYAFRFFQAIALSGKGDPESAWSLFEEVAHGVAYEDEALNTVLSQMYASPSTELLPPSASAEQQGTTTAPVVFVRRVKRLHSPAEYYNKVMQVFREHKHGPFVVQAGEKAVRLARAQGDAGMLRQEALELLTSEIYTTLFTQHLLSANYQQAVRAVLASPNAQRQIVCLRQLIIHLLDTRQRRMLIALPFDRLAPDVMNMLEARCKAELISGACNGTPMYEVTYAFLISRCEFGRAAKLMHELAMRLRREIQSRVLLQRRCAALATVYQTMQIDMDEPNISYEIAEYEDDQPLSADGTEDTDDDCGAGEEAGRDFEMVDLQGQAEPQQSSQSHPPLRNARVVVTKEDVARELLQAEARLALLDADSHTVPPLADEDILRESLNHKRFDMAWLLIKQFELKPYELLKRVTEQAIRTDYNEDDDDDDDEFGSFDVEDGENKGDGLAETSLGEKRKKKRVVEDEFEELDWVVYNRQYLGDRGSHAAHWRLVISYLDLAMELFPHDTAILRTVANVFLKYSLKLPTWLESRYKRVHFGDLLRLLIDYDDLGDAFKMLLSQIDLARQRLRELVARWIRMNPKATFIPDEELVTLLPYTHINELLRLAENPARHDRQNLMSSMIADDVLITLDDIEDDEFGADVVADSCLDDASDGAIIRDEPNLGYAQFGAKSSLEKTILLDESLEANIFVTDESPQAEYGEWRPPPFGDRTTGGLSPFKRISFGHHVKEEPPAATLANRCYIGFTVDPNRRIRQHNAGRQAGGAKKTDSRGPWDMVCIVHGFPNAISALRFEWAWQNPKRSKRLKRFVERGLAKQRRETPFIYCHRVACRMLNTAPWCEMALYFPLAEQKSQFFVQMSSMIADDVLITLDDIEDDEFGADVVADSCLDDASDGAIIRDEPNLGYAQFGAKSSLEKTILLDESLEANIFVTDESSPLKQFAAQSPQAEHGEWPHFFLVHHVKEEQPAAALAVDERHARKRGRLPAVGGRINLEDLCDPLLPPKQKLVQDEFFGVYCLVSKSNRCYIGFTVDPNRRIRQHNAGRQAGGAKKTDSRGPWDMVCIVHGFPNAISALRFEWAWQNPKRSKRLKRFVERGLAKQRRETPFIYCHRVACRMLNTAPWCEMALTFRWLNKEYETPFPPDCPLPPHMNVAYGKVQKVNVTVPSELHEYITMRNCQLCREQIDEICHFLRCPATEICGAHFHVRCLAEHCLQVQGLLQQRLVPIRGMCPQCSVDFLWGELVRDQRTLLLVDDTKSEVDGTKIAGGMIPRRLQKS</sequence>
<organism evidence="14 15">
    <name type="scientific">Globodera pallida</name>
    <name type="common">Potato cyst nematode worm</name>
    <name type="synonym">Heterodera pallida</name>
    <dbReference type="NCBI Taxonomy" id="36090"/>
    <lineage>
        <taxon>Eukaryota</taxon>
        <taxon>Metazoa</taxon>
        <taxon>Ecdysozoa</taxon>
        <taxon>Nematoda</taxon>
        <taxon>Chromadorea</taxon>
        <taxon>Rhabditida</taxon>
        <taxon>Tylenchina</taxon>
        <taxon>Tylenchomorpha</taxon>
        <taxon>Tylenchoidea</taxon>
        <taxon>Heteroderidae</taxon>
        <taxon>Heteroderinae</taxon>
        <taxon>Globodera</taxon>
    </lineage>
</organism>
<dbReference type="InterPro" id="IPR059141">
    <property type="entry name" value="Beta-prop_Nup120_160"/>
</dbReference>
<evidence type="ECO:0000313" key="15">
    <source>
        <dbReference type="WBParaSite" id="GPLIN_000217300"/>
    </source>
</evidence>
<evidence type="ECO:0000256" key="7">
    <source>
        <dbReference type="ARBA" id="ARBA00022833"/>
    </source>
</evidence>
<dbReference type="GO" id="GO:0017108">
    <property type="term" value="F:5'-flap endonuclease activity"/>
    <property type="evidence" value="ECO:0007669"/>
    <property type="project" value="InterPro"/>
</dbReference>
<keyword evidence="1 11" id="KW-0540">Nuclease</keyword>
<dbReference type="PANTHER" id="PTHR20208">
    <property type="entry name" value="STRUCTURE-SPECIFIC ENDONUCLEASE SUBUNIT SLX1"/>
    <property type="match status" value="1"/>
</dbReference>
<dbReference type="PROSITE" id="PS50164">
    <property type="entry name" value="GIY_YIG"/>
    <property type="match status" value="2"/>
</dbReference>
<feature type="region of interest" description="Disordered" evidence="12">
    <location>
        <begin position="1320"/>
        <end position="1350"/>
    </location>
</feature>
<protein>
    <recommendedName>
        <fullName evidence="11">Structure-specific endonuclease subunit SLX1 homolog</fullName>
        <ecNumber evidence="11">3.1.-.-</ecNumber>
    </recommendedName>
</protein>
<dbReference type="CDD" id="cd10455">
    <property type="entry name" value="GIY-YIG_SLX1"/>
    <property type="match status" value="2"/>
</dbReference>
<dbReference type="EC" id="3.1.-.-" evidence="11"/>
<dbReference type="Pfam" id="PF11715">
    <property type="entry name" value="Beta-prop_Nup120_160"/>
    <property type="match status" value="1"/>
</dbReference>
<evidence type="ECO:0000256" key="11">
    <source>
        <dbReference type="HAMAP-Rule" id="MF_03100"/>
    </source>
</evidence>
<keyword evidence="2" id="KW-0479">Metal-binding</keyword>
<evidence type="ECO:0000256" key="10">
    <source>
        <dbReference type="ARBA" id="ARBA00023242"/>
    </source>
</evidence>
<comment type="caution">
    <text evidence="11">Lacks conserved residue(s) required for the propagation of feature annotation.</text>
</comment>
<keyword evidence="10 11" id="KW-0539">Nucleus</keyword>
<evidence type="ECO:0000256" key="4">
    <source>
        <dbReference type="ARBA" id="ARBA00022763"/>
    </source>
</evidence>
<evidence type="ECO:0000256" key="8">
    <source>
        <dbReference type="ARBA" id="ARBA00023172"/>
    </source>
</evidence>
<comment type="similarity">
    <text evidence="11">Belongs to the SLX1 family.</text>
</comment>
<dbReference type="InterPro" id="IPR056535">
    <property type="entry name" value="TPR_NUP160_M"/>
</dbReference>
<dbReference type="InterPro" id="IPR013083">
    <property type="entry name" value="Znf_RING/FYVE/PHD"/>
</dbReference>
<dbReference type="InterPro" id="IPR056536">
    <property type="entry name" value="TPR_NUP160_C"/>
</dbReference>
<reference evidence="14" key="1">
    <citation type="submission" date="2014-05" db="EMBL/GenBank/DDBJ databases">
        <title>The genome and life-stage specific transcriptomes of Globodera pallida elucidate key aspects of plant parasitism by a cyst nematode.</title>
        <authorList>
            <person name="Cotton J.A."/>
            <person name="Lilley C.J."/>
            <person name="Jones L.M."/>
            <person name="Kikuchi T."/>
            <person name="Reid A.J."/>
            <person name="Thorpe P."/>
            <person name="Tsai I.J."/>
            <person name="Beasley H."/>
            <person name="Blok V."/>
            <person name="Cock P.J.A."/>
            <person name="Van den Akker S.E."/>
            <person name="Holroyd N."/>
            <person name="Hunt M."/>
            <person name="Mantelin S."/>
            <person name="Naghra H."/>
            <person name="Pain A."/>
            <person name="Palomares-Rius J.E."/>
            <person name="Zarowiecki M."/>
            <person name="Berriman M."/>
            <person name="Jones J.T."/>
            <person name="Urwin P.E."/>
        </authorList>
    </citation>
    <scope>NUCLEOTIDE SEQUENCE [LARGE SCALE GENOMIC DNA]</scope>
    <source>
        <strain evidence="14">Lindley</strain>
    </source>
</reference>
<keyword evidence="14" id="KW-1185">Reference proteome</keyword>
<evidence type="ECO:0000256" key="3">
    <source>
        <dbReference type="ARBA" id="ARBA00022759"/>
    </source>
</evidence>
<evidence type="ECO:0000256" key="9">
    <source>
        <dbReference type="ARBA" id="ARBA00023204"/>
    </source>
</evidence>
<dbReference type="HAMAP" id="MF_03100">
    <property type="entry name" value="Endonuc_su_Slx1"/>
    <property type="match status" value="1"/>
</dbReference>
<dbReference type="Gene3D" id="3.30.40.10">
    <property type="entry name" value="Zinc/RING finger domain, C3HC4 (zinc finger)"/>
    <property type="match status" value="1"/>
</dbReference>
<evidence type="ECO:0000313" key="14">
    <source>
        <dbReference type="Proteomes" id="UP000050741"/>
    </source>
</evidence>
<dbReference type="Pfam" id="PF23347">
    <property type="entry name" value="TPR_Nup160_C"/>
    <property type="match status" value="1"/>
</dbReference>
<feature type="domain" description="GIY-YIG" evidence="13">
    <location>
        <begin position="1611"/>
        <end position="1705"/>
    </location>
</feature>
<comment type="cofactor">
    <cofactor evidence="11">
        <name>a divalent metal cation</name>
        <dbReference type="ChEBI" id="CHEBI:60240"/>
    </cofactor>
</comment>
<dbReference type="WBParaSite" id="GPLIN_000217300">
    <property type="protein sequence ID" value="GPLIN_000217300"/>
    <property type="gene ID" value="GPLIN_000217300"/>
</dbReference>
<accession>A0A183BNI7</accession>
<dbReference type="GO" id="GO:0033557">
    <property type="term" value="C:Slx1-Slx4 complex"/>
    <property type="evidence" value="ECO:0007669"/>
    <property type="project" value="UniProtKB-UniRule"/>
</dbReference>
<comment type="subunit">
    <text evidence="11">Forms a heterodimer with a member of the SLX4 family.</text>
</comment>
<dbReference type="Gene3D" id="3.40.1440.10">
    <property type="entry name" value="GIY-YIG endonuclease"/>
    <property type="match status" value="2"/>
</dbReference>
<keyword evidence="3 11" id="KW-0255">Endonuclease</keyword>
<keyword evidence="9 11" id="KW-0234">DNA repair</keyword>